<dbReference type="OrthoDB" id="7200137at2"/>
<evidence type="ECO:0000256" key="3">
    <source>
        <dbReference type="ARBA" id="ARBA00022692"/>
    </source>
</evidence>
<dbReference type="InterPro" id="IPR011701">
    <property type="entry name" value="MFS"/>
</dbReference>
<dbReference type="Gene3D" id="1.20.1250.20">
    <property type="entry name" value="MFS general substrate transporter like domains"/>
    <property type="match status" value="1"/>
</dbReference>
<feature type="domain" description="Major facilitator superfamily (MFS) profile" evidence="7">
    <location>
        <begin position="15"/>
        <end position="393"/>
    </location>
</feature>
<dbReference type="EMBL" id="SPQU01000002">
    <property type="protein sequence ID" value="TFV41440.1"/>
    <property type="molecule type" value="Genomic_DNA"/>
</dbReference>
<accession>A0A4Y9LCY6</accession>
<dbReference type="AlphaFoldDB" id="A0A4Y9LCY6"/>
<feature type="transmembrane region" description="Helical" evidence="6">
    <location>
        <begin position="370"/>
        <end position="389"/>
    </location>
</feature>
<dbReference type="PROSITE" id="PS50850">
    <property type="entry name" value="MFS"/>
    <property type="match status" value="1"/>
</dbReference>
<evidence type="ECO:0000256" key="2">
    <source>
        <dbReference type="ARBA" id="ARBA00022475"/>
    </source>
</evidence>
<dbReference type="SUPFAM" id="SSF103473">
    <property type="entry name" value="MFS general substrate transporter"/>
    <property type="match status" value="1"/>
</dbReference>
<evidence type="ECO:0000259" key="7">
    <source>
        <dbReference type="PROSITE" id="PS50850"/>
    </source>
</evidence>
<keyword evidence="3 6" id="KW-0812">Transmembrane</keyword>
<evidence type="ECO:0000256" key="5">
    <source>
        <dbReference type="ARBA" id="ARBA00023136"/>
    </source>
</evidence>
<feature type="transmembrane region" description="Helical" evidence="6">
    <location>
        <begin position="107"/>
        <end position="129"/>
    </location>
</feature>
<dbReference type="InterPro" id="IPR050189">
    <property type="entry name" value="MFS_Efflux_Transporters"/>
</dbReference>
<feature type="transmembrane region" description="Helical" evidence="6">
    <location>
        <begin position="52"/>
        <end position="70"/>
    </location>
</feature>
<keyword evidence="9" id="KW-1185">Reference proteome</keyword>
<protein>
    <submittedName>
        <fullName evidence="8">MFS transporter</fullName>
    </submittedName>
</protein>
<feature type="transmembrane region" description="Helical" evidence="6">
    <location>
        <begin position="312"/>
        <end position="333"/>
    </location>
</feature>
<feature type="transmembrane region" description="Helical" evidence="6">
    <location>
        <begin position="141"/>
        <end position="162"/>
    </location>
</feature>
<gene>
    <name evidence="8" type="ORF">E4K66_03675</name>
</gene>
<dbReference type="Pfam" id="PF07690">
    <property type="entry name" value="MFS_1"/>
    <property type="match status" value="1"/>
</dbReference>
<comment type="subcellular location">
    <subcellularLocation>
        <location evidence="1">Cell membrane</location>
        <topology evidence="1">Multi-pass membrane protein</topology>
    </subcellularLocation>
</comment>
<organism evidence="8 9">
    <name type="scientific">Bradyrhizobium frederickii</name>
    <dbReference type="NCBI Taxonomy" id="2560054"/>
    <lineage>
        <taxon>Bacteria</taxon>
        <taxon>Pseudomonadati</taxon>
        <taxon>Pseudomonadota</taxon>
        <taxon>Alphaproteobacteria</taxon>
        <taxon>Hyphomicrobiales</taxon>
        <taxon>Nitrobacteraceae</taxon>
        <taxon>Bradyrhizobium</taxon>
    </lineage>
</organism>
<keyword evidence="5 6" id="KW-0472">Membrane</keyword>
<proteinExistence type="predicted"/>
<comment type="caution">
    <text evidence="8">The sequence shown here is derived from an EMBL/GenBank/DDBJ whole genome shotgun (WGS) entry which is preliminary data.</text>
</comment>
<keyword evidence="4 6" id="KW-1133">Transmembrane helix</keyword>
<evidence type="ECO:0000256" key="1">
    <source>
        <dbReference type="ARBA" id="ARBA00004651"/>
    </source>
</evidence>
<dbReference type="GO" id="GO:0005886">
    <property type="term" value="C:plasma membrane"/>
    <property type="evidence" value="ECO:0007669"/>
    <property type="project" value="UniProtKB-SubCell"/>
</dbReference>
<name>A0A4Y9LCY6_9BRAD</name>
<evidence type="ECO:0000313" key="9">
    <source>
        <dbReference type="Proteomes" id="UP000298225"/>
    </source>
</evidence>
<reference evidence="8 9" key="1">
    <citation type="submission" date="2019-03" db="EMBL/GenBank/DDBJ databases">
        <title>Bradyrhizobium strains diversity isolated from Chamaecrista fasciculata.</title>
        <authorList>
            <person name="Urquiaga M.C.O."/>
            <person name="Hungria M."/>
            <person name="Delamuta J.R.M."/>
        </authorList>
    </citation>
    <scope>NUCLEOTIDE SEQUENCE [LARGE SCALE GENOMIC DNA]</scope>
    <source>
        <strain evidence="8 9">CNPSo 3424</strain>
    </source>
</reference>
<dbReference type="RefSeq" id="WP_135168120.1">
    <property type="nucleotide sequence ID" value="NZ_SPQU01000002.1"/>
</dbReference>
<dbReference type="Proteomes" id="UP000298225">
    <property type="component" value="Unassembled WGS sequence"/>
</dbReference>
<evidence type="ECO:0000313" key="8">
    <source>
        <dbReference type="EMBL" id="TFV41440.1"/>
    </source>
</evidence>
<feature type="transmembrane region" description="Helical" evidence="6">
    <location>
        <begin position="217"/>
        <end position="240"/>
    </location>
</feature>
<dbReference type="PANTHER" id="PTHR43124">
    <property type="entry name" value="PURINE EFFLUX PUMP PBUE"/>
    <property type="match status" value="1"/>
</dbReference>
<feature type="transmembrane region" description="Helical" evidence="6">
    <location>
        <begin position="168"/>
        <end position="188"/>
    </location>
</feature>
<dbReference type="InterPro" id="IPR036259">
    <property type="entry name" value="MFS_trans_sf"/>
</dbReference>
<dbReference type="GO" id="GO:0022857">
    <property type="term" value="F:transmembrane transporter activity"/>
    <property type="evidence" value="ECO:0007669"/>
    <property type="project" value="InterPro"/>
</dbReference>
<dbReference type="InterPro" id="IPR020846">
    <property type="entry name" value="MFS_dom"/>
</dbReference>
<dbReference type="PANTHER" id="PTHR43124:SF3">
    <property type="entry name" value="CHLORAMPHENICOL EFFLUX PUMP RV0191"/>
    <property type="match status" value="1"/>
</dbReference>
<feature type="transmembrane region" description="Helical" evidence="6">
    <location>
        <begin position="283"/>
        <end position="306"/>
    </location>
</feature>
<sequence>MSSLAAAGTARPLAVVLALGTAQTIAWASSYYLPAILAAPIASDLGLVPTHVFGALSAALVISGLLGPRVGHAIDTFGGRGLLAVSNLVFVAGLLLLSVAHGVVVLIASWILLGIAMGMGLYEAAFATLARIYGSNARRTITGITLIAGFASTLGWPLTTWLASQYDWRVACQVWAVIHLGLALPLNLSLPRAVPLDQPHRPDPGASRRSGRQSETFAMVLLAYMFAAASFVSSGVSAILPAMLVAFGATPAQALIAGALVGPAQVGARLLEAGWLGRFHPLLSARLAMLMNPIGVIALVMGGPFLASTFTVLYGAGNGIITIARGTLPLALFGPSGFGRRVGMISLPSRATGALAPLALGVMVEHFGSSALWISALASISAFFALLMLRADQTR</sequence>
<keyword evidence="2" id="KW-1003">Cell membrane</keyword>
<feature type="transmembrane region" description="Helical" evidence="6">
    <location>
        <begin position="82"/>
        <end position="101"/>
    </location>
</feature>
<evidence type="ECO:0000256" key="4">
    <source>
        <dbReference type="ARBA" id="ARBA00022989"/>
    </source>
</evidence>
<evidence type="ECO:0000256" key="6">
    <source>
        <dbReference type="SAM" id="Phobius"/>
    </source>
</evidence>